<evidence type="ECO:0000256" key="5">
    <source>
        <dbReference type="ARBA" id="ARBA00022692"/>
    </source>
</evidence>
<gene>
    <name evidence="10" type="ORF">GCM10007852_15100</name>
</gene>
<dbReference type="GO" id="GO:0005886">
    <property type="term" value="C:plasma membrane"/>
    <property type="evidence" value="ECO:0007669"/>
    <property type="project" value="UniProtKB-SubCell"/>
</dbReference>
<name>A0AA37SW47_9ALTE</name>
<dbReference type="SUPFAM" id="SSF103473">
    <property type="entry name" value="MFS general substrate transporter"/>
    <property type="match status" value="1"/>
</dbReference>
<keyword evidence="6 8" id="KW-1133">Transmembrane helix</keyword>
<evidence type="ECO:0000256" key="8">
    <source>
        <dbReference type="SAM" id="Phobius"/>
    </source>
</evidence>
<comment type="caution">
    <text evidence="10">The sequence shown here is derived from an EMBL/GenBank/DDBJ whole genome shotgun (WGS) entry which is preliminary data.</text>
</comment>
<dbReference type="AlphaFoldDB" id="A0AA37SW47"/>
<dbReference type="Pfam" id="PF12832">
    <property type="entry name" value="MFS_1_like"/>
    <property type="match status" value="1"/>
</dbReference>
<feature type="transmembrane region" description="Helical" evidence="8">
    <location>
        <begin position="109"/>
        <end position="128"/>
    </location>
</feature>
<feature type="transmembrane region" description="Helical" evidence="8">
    <location>
        <begin position="134"/>
        <end position="157"/>
    </location>
</feature>
<keyword evidence="11" id="KW-1185">Reference proteome</keyword>
<dbReference type="Gene3D" id="1.20.1250.20">
    <property type="entry name" value="MFS general substrate transporter like domains"/>
    <property type="match status" value="2"/>
</dbReference>
<dbReference type="PROSITE" id="PS50850">
    <property type="entry name" value="MFS"/>
    <property type="match status" value="1"/>
</dbReference>
<evidence type="ECO:0000256" key="3">
    <source>
        <dbReference type="ARBA" id="ARBA00022475"/>
    </source>
</evidence>
<reference evidence="10" key="2">
    <citation type="submission" date="2023-01" db="EMBL/GenBank/DDBJ databases">
        <title>Draft genome sequence of Agaribacter marinus strain NBRC 110023.</title>
        <authorList>
            <person name="Sun Q."/>
            <person name="Mori K."/>
        </authorList>
    </citation>
    <scope>NUCLEOTIDE SEQUENCE</scope>
    <source>
        <strain evidence="10">NBRC 110023</strain>
    </source>
</reference>
<proteinExistence type="predicted"/>
<dbReference type="InterPro" id="IPR036259">
    <property type="entry name" value="MFS_trans_sf"/>
</dbReference>
<organism evidence="10 11">
    <name type="scientific">Agaribacter marinus</name>
    <dbReference type="NCBI Taxonomy" id="1431249"/>
    <lineage>
        <taxon>Bacteria</taxon>
        <taxon>Pseudomonadati</taxon>
        <taxon>Pseudomonadota</taxon>
        <taxon>Gammaproteobacteria</taxon>
        <taxon>Alteromonadales</taxon>
        <taxon>Alteromonadaceae</taxon>
        <taxon>Agaribacter</taxon>
    </lineage>
</organism>
<evidence type="ECO:0000256" key="7">
    <source>
        <dbReference type="ARBA" id="ARBA00023136"/>
    </source>
</evidence>
<keyword evidence="7 8" id="KW-0472">Membrane</keyword>
<evidence type="ECO:0000313" key="11">
    <source>
        <dbReference type="Proteomes" id="UP001156601"/>
    </source>
</evidence>
<feature type="transmembrane region" description="Helical" evidence="8">
    <location>
        <begin position="70"/>
        <end position="88"/>
    </location>
</feature>
<feature type="transmembrane region" description="Helical" evidence="8">
    <location>
        <begin position="334"/>
        <end position="355"/>
    </location>
</feature>
<evidence type="ECO:0000256" key="1">
    <source>
        <dbReference type="ARBA" id="ARBA00004429"/>
    </source>
</evidence>
<feature type="transmembrane region" description="Helical" evidence="8">
    <location>
        <begin position="178"/>
        <end position="200"/>
    </location>
</feature>
<evidence type="ECO:0000256" key="2">
    <source>
        <dbReference type="ARBA" id="ARBA00022448"/>
    </source>
</evidence>
<dbReference type="InterPro" id="IPR024989">
    <property type="entry name" value="MFS_assoc_dom"/>
</dbReference>
<reference evidence="10" key="1">
    <citation type="journal article" date="2014" name="Int. J. Syst. Evol. Microbiol.">
        <title>Complete genome sequence of Corynebacterium casei LMG S-19264T (=DSM 44701T), isolated from a smear-ripened cheese.</title>
        <authorList>
            <consortium name="US DOE Joint Genome Institute (JGI-PGF)"/>
            <person name="Walter F."/>
            <person name="Albersmeier A."/>
            <person name="Kalinowski J."/>
            <person name="Ruckert C."/>
        </authorList>
    </citation>
    <scope>NUCLEOTIDE SEQUENCE</scope>
    <source>
        <strain evidence="10">NBRC 110023</strain>
    </source>
</reference>
<protein>
    <submittedName>
        <fullName evidence="10">MFS transporter</fullName>
    </submittedName>
</protein>
<evidence type="ECO:0000259" key="9">
    <source>
        <dbReference type="PROSITE" id="PS50850"/>
    </source>
</evidence>
<comment type="subcellular location">
    <subcellularLocation>
        <location evidence="1">Cell inner membrane</location>
        <topology evidence="1">Multi-pass membrane protein</topology>
    </subcellularLocation>
</comment>
<keyword evidence="2" id="KW-0813">Transport</keyword>
<feature type="transmembrane region" description="Helical" evidence="8">
    <location>
        <begin position="46"/>
        <end position="64"/>
    </location>
</feature>
<dbReference type="Proteomes" id="UP001156601">
    <property type="component" value="Unassembled WGS sequence"/>
</dbReference>
<accession>A0AA37SW47</accession>
<evidence type="ECO:0000256" key="4">
    <source>
        <dbReference type="ARBA" id="ARBA00022519"/>
    </source>
</evidence>
<dbReference type="InterPro" id="IPR026032">
    <property type="entry name" value="HcaT-like"/>
</dbReference>
<evidence type="ECO:0000256" key="6">
    <source>
        <dbReference type="ARBA" id="ARBA00022989"/>
    </source>
</evidence>
<evidence type="ECO:0000313" key="10">
    <source>
        <dbReference type="EMBL" id="GLR70602.1"/>
    </source>
</evidence>
<dbReference type="PIRSF" id="PIRSF004925">
    <property type="entry name" value="HcaT"/>
    <property type="match status" value="1"/>
</dbReference>
<dbReference type="InterPro" id="IPR020846">
    <property type="entry name" value="MFS_dom"/>
</dbReference>
<keyword evidence="3" id="KW-1003">Cell membrane</keyword>
<dbReference type="PANTHER" id="PTHR23522">
    <property type="entry name" value="BLL5896 PROTEIN"/>
    <property type="match status" value="1"/>
</dbReference>
<keyword evidence="4" id="KW-0997">Cell inner membrane</keyword>
<dbReference type="PANTHER" id="PTHR23522:SF10">
    <property type="entry name" value="3-PHENYLPROPIONIC ACID TRANSPORTER-RELATED"/>
    <property type="match status" value="1"/>
</dbReference>
<feature type="transmembrane region" description="Helical" evidence="8">
    <location>
        <begin position="304"/>
        <end position="328"/>
    </location>
</feature>
<feature type="transmembrane region" description="Helical" evidence="8">
    <location>
        <begin position="244"/>
        <end position="268"/>
    </location>
</feature>
<feature type="transmembrane region" description="Helical" evidence="8">
    <location>
        <begin position="20"/>
        <end position="39"/>
    </location>
</feature>
<dbReference type="GO" id="GO:0030395">
    <property type="term" value="F:lactose binding"/>
    <property type="evidence" value="ECO:0007669"/>
    <property type="project" value="TreeGrafter"/>
</dbReference>
<feature type="transmembrane region" description="Helical" evidence="8">
    <location>
        <begin position="212"/>
        <end position="232"/>
    </location>
</feature>
<sequence length="371" mass="40819">MSYVSVFLDDKGFTSQQIGTLFAIVAVARIIGPNLWAGVADRTGKVGLVMRIGSLLSLSTFLFIFIAESYLLIVLIFSVMMMFWTAIIPQLEVTAVNACGTSKGGYGAIRMWGSIGFILATIIVGALLDVFSSQAVIISASFTLFGIFICTLLITAPKKANAIHHEGGSILPEVLTKGFIAFIVANTLLQVSFGSFYSFFTLYMRQLDYQGWQTGIFMAVGVVAEIIIFVFAARLIKRFSVSGLFVFSLAMTAVRWLMLAFLAHSWWFILLSQLMHAFSFGLTHSVSIHYLHKRFSERYHSRAQAIYVSICFGLGTAIGSYFAGIWWSDGIGAVSSYVYCALIAIVATFAALFITDDKTLKHDEKVSLKEV</sequence>
<dbReference type="NCBIfam" id="NF037955">
    <property type="entry name" value="mfs"/>
    <property type="match status" value="1"/>
</dbReference>
<dbReference type="GO" id="GO:0015528">
    <property type="term" value="F:lactose:proton symporter activity"/>
    <property type="evidence" value="ECO:0007669"/>
    <property type="project" value="TreeGrafter"/>
</dbReference>
<feature type="domain" description="Major facilitator superfamily (MFS) profile" evidence="9">
    <location>
        <begin position="1"/>
        <end position="158"/>
    </location>
</feature>
<dbReference type="EMBL" id="BSOT01000005">
    <property type="protein sequence ID" value="GLR70602.1"/>
    <property type="molecule type" value="Genomic_DNA"/>
</dbReference>
<keyword evidence="5 8" id="KW-0812">Transmembrane</keyword>
<feature type="transmembrane region" description="Helical" evidence="8">
    <location>
        <begin position="274"/>
        <end position="292"/>
    </location>
</feature>